<evidence type="ECO:0000313" key="3">
    <source>
        <dbReference type="Proteomes" id="UP000003257"/>
    </source>
</evidence>
<dbReference type="PANTHER" id="PTHR43346">
    <property type="entry name" value="LIGAND BINDING DOMAIN PROTEIN, PUTATIVE (AFU_ORTHOLOGUE AFUA_6G14370)-RELATED"/>
    <property type="match status" value="1"/>
</dbReference>
<dbReference type="InterPro" id="IPR029068">
    <property type="entry name" value="Glyas_Bleomycin-R_OHBP_Dase"/>
</dbReference>
<evidence type="ECO:0000259" key="1">
    <source>
        <dbReference type="Pfam" id="PF07883"/>
    </source>
</evidence>
<dbReference type="CDD" id="cd06980">
    <property type="entry name" value="cupin_bxe_c0505"/>
    <property type="match status" value="1"/>
</dbReference>
<keyword evidence="3" id="KW-1185">Reference proteome</keyword>
<dbReference type="InterPro" id="IPR052538">
    <property type="entry name" value="Flavonoid_dioxygenase-like"/>
</dbReference>
<organism evidence="2 3">
    <name type="scientific">Sulfitobacter indolifex HEL-45</name>
    <dbReference type="NCBI Taxonomy" id="391624"/>
    <lineage>
        <taxon>Bacteria</taxon>
        <taxon>Pseudomonadati</taxon>
        <taxon>Pseudomonadota</taxon>
        <taxon>Alphaproteobacteria</taxon>
        <taxon>Rhodobacterales</taxon>
        <taxon>Roseobacteraceae</taxon>
        <taxon>Sulfitobacter</taxon>
    </lineage>
</organism>
<dbReference type="Proteomes" id="UP000003257">
    <property type="component" value="Unassembled WGS sequence"/>
</dbReference>
<dbReference type="InterPro" id="IPR014710">
    <property type="entry name" value="RmlC-like_jellyroll"/>
</dbReference>
<comment type="caution">
    <text evidence="2">The sequence shown here is derived from an EMBL/GenBank/DDBJ whole genome shotgun (WGS) entry which is preliminary data.</text>
</comment>
<dbReference type="EMBL" id="ABID01000006">
    <property type="protein sequence ID" value="EDQ03901.1"/>
    <property type="molecule type" value="Genomic_DNA"/>
</dbReference>
<evidence type="ECO:0000313" key="2">
    <source>
        <dbReference type="EMBL" id="EDQ03901.1"/>
    </source>
</evidence>
<dbReference type="Pfam" id="PF07883">
    <property type="entry name" value="Cupin_2"/>
    <property type="match status" value="1"/>
</dbReference>
<dbReference type="InterPro" id="IPR011051">
    <property type="entry name" value="RmlC_Cupin_sf"/>
</dbReference>
<dbReference type="SUPFAM" id="SSF54593">
    <property type="entry name" value="Glyoxalase/Bleomycin resistance protein/Dihydroxybiphenyl dioxygenase"/>
    <property type="match status" value="1"/>
</dbReference>
<sequence>MDRLMPMPDDILAEFLLPTQELRDDLPFFTKVLGMRLESIFPADDPSVASFSGHGVRVRIERGATVAPGHLRILTDDPDSFAQGQRRLTAPNGTTVEVLPRSPQVEQPETRHEFAVRRLADEAPWVIGRAGMHYRDLIPSRLGGSIIASHIRIPDGGPVPDMVHYHTVGFQLIFCYRGWVDVLYEDQGDVIRLHAGDCVTQPPGIRHRVVEASPSIEVIEIGVPAEHVTTIDHEMTLPNGKGNPTREWDGQTFVHHIRDQATWQPFRIPGFAARDTGITKGTKGVAGIQVARFDGGTPPPSKHDADIHFTFVMEGSMLLSAEGQESRRLHAGDAFVIPPGIVAQYSECSPDLELLEAGLRGDFMTTLLG</sequence>
<dbReference type="SUPFAM" id="SSF51182">
    <property type="entry name" value="RmlC-like cupins"/>
    <property type="match status" value="1"/>
</dbReference>
<proteinExistence type="predicted"/>
<dbReference type="PANTHER" id="PTHR43346:SF1">
    <property type="entry name" value="QUERCETIN 2,3-DIOXYGENASE-RELATED"/>
    <property type="match status" value="1"/>
</dbReference>
<dbReference type="InterPro" id="IPR013096">
    <property type="entry name" value="Cupin_2"/>
</dbReference>
<name>A0ABP2D7L3_9RHOB</name>
<dbReference type="Gene3D" id="2.60.120.10">
    <property type="entry name" value="Jelly Rolls"/>
    <property type="match status" value="2"/>
</dbReference>
<gene>
    <name evidence="2" type="ORF">OIHEL45_00627</name>
</gene>
<feature type="domain" description="Cupin type-2" evidence="1">
    <location>
        <begin position="295"/>
        <end position="341"/>
    </location>
</feature>
<reference evidence="2 3" key="1">
    <citation type="submission" date="2007-11" db="EMBL/GenBank/DDBJ databases">
        <authorList>
            <person name="Wagner-Dobler I."/>
            <person name="Ferriera S."/>
            <person name="Johnson J."/>
            <person name="Kravitz S."/>
            <person name="Beeson K."/>
            <person name="Sutton G."/>
            <person name="Rogers Y.-H."/>
            <person name="Friedman R."/>
            <person name="Frazier M."/>
            <person name="Venter J.C."/>
        </authorList>
    </citation>
    <scope>NUCLEOTIDE SEQUENCE [LARGE SCALE GENOMIC DNA]</scope>
    <source>
        <strain evidence="2 3">HEL-45</strain>
    </source>
</reference>
<protein>
    <submittedName>
        <fullName evidence="2">Cupin domain protein</fullName>
    </submittedName>
</protein>
<accession>A0ABP2D7L3</accession>